<keyword evidence="2" id="KW-1185">Reference proteome</keyword>
<dbReference type="Proteomes" id="UP001359485">
    <property type="component" value="Unassembled WGS sequence"/>
</dbReference>
<dbReference type="PANTHER" id="PTHR34914">
    <property type="entry name" value="LYMPHOCYTE EXPANSION MOLECULE"/>
    <property type="match status" value="1"/>
</dbReference>
<reference evidence="1 2" key="1">
    <citation type="submission" date="2023-09" db="EMBL/GenBank/DDBJ databases">
        <title>Genomes of two closely related lineages of the louse Polyplax serrata with different host specificities.</title>
        <authorList>
            <person name="Martinu J."/>
            <person name="Tarabai H."/>
            <person name="Stefka J."/>
            <person name="Hypsa V."/>
        </authorList>
    </citation>
    <scope>NUCLEOTIDE SEQUENCE [LARGE SCALE GENOMIC DNA]</scope>
    <source>
        <strain evidence="1">98ZLc_SE</strain>
    </source>
</reference>
<dbReference type="PANTHER" id="PTHR34914:SF1">
    <property type="entry name" value="LYMPHOCYTE EXPANSION MOLECULE"/>
    <property type="match status" value="1"/>
</dbReference>
<comment type="caution">
    <text evidence="1">The sequence shown here is derived from an EMBL/GenBank/DDBJ whole genome shotgun (WGS) entry which is preliminary data.</text>
</comment>
<dbReference type="InterPro" id="IPR033557">
    <property type="entry name" value="CIMAP2"/>
</dbReference>
<sequence>MTLKHGKKKKAVKNIPFGTTTQRFSNLGYHPKRETRPGTVNYSNIFPGCHDWNKPQKIISKIPSWKRCLEVEEYSRRLAYHGDHILARRKWDKCINGPGWHNLPDLPPGRDTKFLKKARFSVPKAKSSVPGPGTYGKNHVPFTLKEENSKEKGFSFSNVMPFQATRGRPKSLDPQPSYHLPPNVYNIKSSTEQLISKRTSKRGPYDLFTGPRFQIKGLIIPKSVDTKQLPALKIDPNAWNHPKNMFKGKFMRSGKDSIVTTRIALENQTANQNILSNPGPSDYNPFPPVLIPPSNFPFNSSVMNARPTGRTELQPPPGRYYTGRMKRIFGDGLRSAFLSKTARCVPNIIKFSWFE</sequence>
<dbReference type="EMBL" id="JAWJWF010000046">
    <property type="protein sequence ID" value="KAK6624682.1"/>
    <property type="molecule type" value="Genomic_DNA"/>
</dbReference>
<organism evidence="1 2">
    <name type="scientific">Polyplax serrata</name>
    <name type="common">Common mouse louse</name>
    <dbReference type="NCBI Taxonomy" id="468196"/>
    <lineage>
        <taxon>Eukaryota</taxon>
        <taxon>Metazoa</taxon>
        <taxon>Ecdysozoa</taxon>
        <taxon>Arthropoda</taxon>
        <taxon>Hexapoda</taxon>
        <taxon>Insecta</taxon>
        <taxon>Pterygota</taxon>
        <taxon>Neoptera</taxon>
        <taxon>Paraneoptera</taxon>
        <taxon>Psocodea</taxon>
        <taxon>Troctomorpha</taxon>
        <taxon>Phthiraptera</taxon>
        <taxon>Anoplura</taxon>
        <taxon>Polyplacidae</taxon>
        <taxon>Polyplax</taxon>
    </lineage>
</organism>
<proteinExistence type="predicted"/>
<evidence type="ECO:0000313" key="2">
    <source>
        <dbReference type="Proteomes" id="UP001359485"/>
    </source>
</evidence>
<protein>
    <submittedName>
        <fullName evidence="1">Uncharacterized protein</fullName>
    </submittedName>
</protein>
<evidence type="ECO:0000313" key="1">
    <source>
        <dbReference type="EMBL" id="KAK6624682.1"/>
    </source>
</evidence>
<accession>A0ABR1AQD7</accession>
<name>A0ABR1AQD7_POLSC</name>
<gene>
    <name evidence="1" type="ORF">RUM44_011541</name>
</gene>